<dbReference type="PANTHER" id="PTHR11559">
    <property type="entry name" value="CARBOXYLESTERASE"/>
    <property type="match status" value="1"/>
</dbReference>
<dbReference type="InterPro" id="IPR029058">
    <property type="entry name" value="AB_hydrolase_fold"/>
</dbReference>
<accession>A0ABP1RF36</accession>
<dbReference type="Proteomes" id="UP001642540">
    <property type="component" value="Unassembled WGS sequence"/>
</dbReference>
<dbReference type="InterPro" id="IPR002018">
    <property type="entry name" value="CarbesteraseB"/>
</dbReference>
<sequence>MSTGDNATTSNLGLRDQVMALRWIKDNIAAFNGNTSSVTLFGESAGAACVHFLLMSPEAEGQFRIFHGPFVLMVELLTTLPFKLCFVGLFHKAIIQSGTMSLWGNQNSIEATSKLAKSALVCENVKEDAEPFEQSVQIRKCLETMDLKKLLLSQLTFWKRFPDLNNLSRFTPTAEVAKNGTEQDKPYDSFFAGPLDPLYKDGHHTVYHNKVPVIIGVDADEGTLLFASAVLHKKADLERLNKEWDQLAPVTFFYEGFFPTKDLPEISEKIKQFYFGNESISLENKQILADIYTDIMFLIPSLWAADEMARDGMPVYPYIFSYWGGFTARNVFLKEKDIFPGKVGHGDEVQYLFSDTLISPKLEAGSEQEEFSKSFVRLWASFAKQGEPKADWQNGSIVDWQPIQPQNGTSLDFEVLNIDREPSLIKLDESIKNRVDFWRNLIQKYASNGK</sequence>
<dbReference type="InterPro" id="IPR050309">
    <property type="entry name" value="Type-B_Carboxylest/Lipase"/>
</dbReference>
<dbReference type="SUPFAM" id="SSF53474">
    <property type="entry name" value="alpha/beta-Hydrolases"/>
    <property type="match status" value="1"/>
</dbReference>
<evidence type="ECO:0000313" key="4">
    <source>
        <dbReference type="Proteomes" id="UP001642540"/>
    </source>
</evidence>
<keyword evidence="1" id="KW-0325">Glycoprotein</keyword>
<keyword evidence="4" id="KW-1185">Reference proteome</keyword>
<evidence type="ECO:0000259" key="2">
    <source>
        <dbReference type="Pfam" id="PF00135"/>
    </source>
</evidence>
<reference evidence="3 4" key="1">
    <citation type="submission" date="2024-08" db="EMBL/GenBank/DDBJ databases">
        <authorList>
            <person name="Cucini C."/>
            <person name="Frati F."/>
        </authorList>
    </citation>
    <scope>NUCLEOTIDE SEQUENCE [LARGE SCALE GENOMIC DNA]</scope>
</reference>
<organism evidence="3 4">
    <name type="scientific">Orchesella dallaii</name>
    <dbReference type="NCBI Taxonomy" id="48710"/>
    <lineage>
        <taxon>Eukaryota</taxon>
        <taxon>Metazoa</taxon>
        <taxon>Ecdysozoa</taxon>
        <taxon>Arthropoda</taxon>
        <taxon>Hexapoda</taxon>
        <taxon>Collembola</taxon>
        <taxon>Entomobryomorpha</taxon>
        <taxon>Entomobryoidea</taxon>
        <taxon>Orchesellidae</taxon>
        <taxon>Orchesellinae</taxon>
        <taxon>Orchesella</taxon>
    </lineage>
</organism>
<feature type="domain" description="Carboxylesterase type B" evidence="2">
    <location>
        <begin position="1"/>
        <end position="64"/>
    </location>
</feature>
<dbReference type="EMBL" id="CAXLJM020000069">
    <property type="protein sequence ID" value="CAL8125455.1"/>
    <property type="molecule type" value="Genomic_DNA"/>
</dbReference>
<dbReference type="Pfam" id="PF00135">
    <property type="entry name" value="COesterase"/>
    <property type="match status" value="2"/>
</dbReference>
<comment type="caution">
    <text evidence="3">The sequence shown here is derived from an EMBL/GenBank/DDBJ whole genome shotgun (WGS) entry which is preliminary data.</text>
</comment>
<evidence type="ECO:0000313" key="3">
    <source>
        <dbReference type="EMBL" id="CAL8125455.1"/>
    </source>
</evidence>
<dbReference type="Gene3D" id="3.40.50.1820">
    <property type="entry name" value="alpha/beta hydrolase"/>
    <property type="match status" value="1"/>
</dbReference>
<name>A0ABP1RF36_9HEXA</name>
<proteinExistence type="predicted"/>
<evidence type="ECO:0000256" key="1">
    <source>
        <dbReference type="ARBA" id="ARBA00023180"/>
    </source>
</evidence>
<protein>
    <recommendedName>
        <fullName evidence="2">Carboxylesterase type B domain-containing protein</fullName>
    </recommendedName>
</protein>
<feature type="domain" description="Carboxylesterase type B" evidence="2">
    <location>
        <begin position="73"/>
        <end position="423"/>
    </location>
</feature>
<gene>
    <name evidence="3" type="ORF">ODALV1_LOCUS20975</name>
</gene>